<sequence>MNSTLNGRISAFAKAGSLLTSYLNGKLGESQEAHWEERIDTALQTAEAKNPWFTQENLEYCLQQWSEALQQEKLKAWLTPYHLQNISPKTIAIVAAGNIPLVGLHDVMTVILTGHRALIKVSGNDDVLLPLILDIATHFLPELADSYVFTKEKLEDYDAVIATGSDNTARYFEYYFGNKPHIIRKNRNSIAVLTGEESIEDMIALSEDVFRYFGLGCRSVSHLKVPRGYNFDRFFNGMYSKRDLINNRKYLNNYDYNKAVYLMSEFDCLDNEFLIIKQEENSYTSPIASLGYSYYDDLGEIASEISSNQEELQCVVSSAETRDKIGLESLKAPQFVDFGMTQQPQLSDYADGVDTVDFLIGLS</sequence>
<proteinExistence type="predicted"/>
<reference evidence="2 3" key="1">
    <citation type="submission" date="2016-11" db="EMBL/GenBank/DDBJ databases">
        <title>Trade-off between light-utilization and light-protection in marine flavobacteria.</title>
        <authorList>
            <person name="Kumagai Y."/>
        </authorList>
    </citation>
    <scope>NUCLEOTIDE SEQUENCE [LARGE SCALE GENOMIC DNA]</scope>
    <source>
        <strain evidence="2 3">JCM 13191</strain>
    </source>
</reference>
<accession>A0A1W6MPI2</accession>
<dbReference type="AlphaFoldDB" id="A0A1W6MPI2"/>
<dbReference type="InterPro" id="IPR008670">
    <property type="entry name" value="CoA_reduct_LuxC"/>
</dbReference>
<dbReference type="Pfam" id="PF05893">
    <property type="entry name" value="LuxC"/>
    <property type="match status" value="1"/>
</dbReference>
<organism evidence="2 3">
    <name type="scientific">Nonlabens spongiae</name>
    <dbReference type="NCBI Taxonomy" id="331648"/>
    <lineage>
        <taxon>Bacteria</taxon>
        <taxon>Pseudomonadati</taxon>
        <taxon>Bacteroidota</taxon>
        <taxon>Flavobacteriia</taxon>
        <taxon>Flavobacteriales</taxon>
        <taxon>Flavobacteriaceae</taxon>
        <taxon>Nonlabens</taxon>
    </lineage>
</organism>
<dbReference type="EMBL" id="CP019344">
    <property type="protein sequence ID" value="ARN79379.1"/>
    <property type="molecule type" value="Genomic_DNA"/>
</dbReference>
<evidence type="ECO:0000313" key="2">
    <source>
        <dbReference type="EMBL" id="ARN79379.1"/>
    </source>
</evidence>
<evidence type="ECO:0000313" key="3">
    <source>
        <dbReference type="Proteomes" id="UP000193431"/>
    </source>
</evidence>
<name>A0A1W6MPI2_9FLAO</name>
<dbReference type="STRING" id="331648.BST97_04805"/>
<keyword evidence="3" id="KW-1185">Reference proteome</keyword>
<dbReference type="Proteomes" id="UP000193431">
    <property type="component" value="Chromosome"/>
</dbReference>
<keyword evidence="1" id="KW-0521">NADP</keyword>
<gene>
    <name evidence="2" type="ORF">BST97_04805</name>
</gene>
<protein>
    <submittedName>
        <fullName evidence="2">Acyl-CoA reductase</fullName>
    </submittedName>
</protein>
<dbReference type="GO" id="GO:0003995">
    <property type="term" value="F:acyl-CoA dehydrogenase activity"/>
    <property type="evidence" value="ECO:0007669"/>
    <property type="project" value="InterPro"/>
</dbReference>
<evidence type="ECO:0000256" key="1">
    <source>
        <dbReference type="ARBA" id="ARBA00022857"/>
    </source>
</evidence>
<dbReference type="GO" id="GO:0008218">
    <property type="term" value="P:bioluminescence"/>
    <property type="evidence" value="ECO:0007669"/>
    <property type="project" value="InterPro"/>
</dbReference>